<dbReference type="SUPFAM" id="SSF53474">
    <property type="entry name" value="alpha/beta-Hydrolases"/>
    <property type="match status" value="1"/>
</dbReference>
<dbReference type="InterPro" id="IPR000073">
    <property type="entry name" value="AB_hydrolase_1"/>
</dbReference>
<keyword evidence="1 4" id="KW-0378">Hydrolase</keyword>
<organism evidence="4">
    <name type="scientific">Streptomyces sp. NBC_00093</name>
    <dbReference type="NCBI Taxonomy" id="2975649"/>
    <lineage>
        <taxon>Bacteria</taxon>
        <taxon>Bacillati</taxon>
        <taxon>Actinomycetota</taxon>
        <taxon>Actinomycetes</taxon>
        <taxon>Kitasatosporales</taxon>
        <taxon>Streptomycetaceae</taxon>
        <taxon>Streptomyces</taxon>
    </lineage>
</organism>
<feature type="domain" description="AB hydrolase-1" evidence="3">
    <location>
        <begin position="59"/>
        <end position="173"/>
    </location>
</feature>
<dbReference type="InterPro" id="IPR000639">
    <property type="entry name" value="Epox_hydrolase-like"/>
</dbReference>
<dbReference type="Pfam" id="PF00561">
    <property type="entry name" value="Abhydrolase_1"/>
    <property type="match status" value="1"/>
</dbReference>
<dbReference type="PANTHER" id="PTHR43329">
    <property type="entry name" value="EPOXIDE HYDROLASE"/>
    <property type="match status" value="1"/>
</dbReference>
<dbReference type="AlphaFoldDB" id="A0AAU2AD39"/>
<sequence length="397" mass="43292">MTTAPTSETHLRTSRTPTTSRTGLPDLPLPAGVRSRFVAPVNGLKMHVLEAGSPSADRLVLLLHGFPELAFSWRHALPALADAGYYVVAPDLRGYGRTTGFRADAYADPINCSLPWLVNDLGALVAALGRSEAHAVVGHDFGSFLAAWCGLLRPDVFRAVMMMSAPFAGPPAWPVLADDGPSRLSAAVAGLPALGREHYQWYYSTPRAARDMDSPPQGMHDFLRAYFHVKSADWQANQSNRPHDMGRTDAETLARLPHYYVLPLGVGMPAAVGPEMPTPKEIASCEWLPDEELAVYTGEFSRTGFQGGLQWYRCLTGEREIDTLRLFGGRTIDVPSGFIAGDSDWAVHQVSGAFTAMQQRACTQMLACDVVPGAGHWVQQEQPGVVLELLLRFLERL</sequence>
<evidence type="ECO:0000259" key="3">
    <source>
        <dbReference type="Pfam" id="PF00561"/>
    </source>
</evidence>
<dbReference type="PRINTS" id="PR00412">
    <property type="entry name" value="EPOXHYDRLASE"/>
</dbReference>
<evidence type="ECO:0000313" key="4">
    <source>
        <dbReference type="EMBL" id="WTT21928.1"/>
    </source>
</evidence>
<dbReference type="GO" id="GO:0016787">
    <property type="term" value="F:hydrolase activity"/>
    <property type="evidence" value="ECO:0007669"/>
    <property type="project" value="UniProtKB-KW"/>
</dbReference>
<evidence type="ECO:0000256" key="1">
    <source>
        <dbReference type="ARBA" id="ARBA00022801"/>
    </source>
</evidence>
<accession>A0AAU2AD39</accession>
<dbReference type="InterPro" id="IPR029058">
    <property type="entry name" value="AB_hydrolase_fold"/>
</dbReference>
<dbReference type="Gene3D" id="3.40.50.1820">
    <property type="entry name" value="alpha/beta hydrolase"/>
    <property type="match status" value="1"/>
</dbReference>
<feature type="region of interest" description="Disordered" evidence="2">
    <location>
        <begin position="1"/>
        <end position="27"/>
    </location>
</feature>
<name>A0AAU2AD39_9ACTN</name>
<proteinExistence type="predicted"/>
<evidence type="ECO:0000256" key="2">
    <source>
        <dbReference type="SAM" id="MobiDB-lite"/>
    </source>
</evidence>
<protein>
    <submittedName>
        <fullName evidence="4">Alpha/beta hydrolase</fullName>
    </submittedName>
</protein>
<gene>
    <name evidence="4" type="ORF">OHA22_43550</name>
</gene>
<reference evidence="4" key="1">
    <citation type="submission" date="2022-10" db="EMBL/GenBank/DDBJ databases">
        <title>The complete genomes of actinobacterial strains from the NBC collection.</title>
        <authorList>
            <person name="Joergensen T.S."/>
            <person name="Alvarez Arevalo M."/>
            <person name="Sterndorff E.B."/>
            <person name="Faurdal D."/>
            <person name="Vuksanovic O."/>
            <person name="Mourched A.-S."/>
            <person name="Charusanti P."/>
            <person name="Shaw S."/>
            <person name="Blin K."/>
            <person name="Weber T."/>
        </authorList>
    </citation>
    <scope>NUCLEOTIDE SEQUENCE</scope>
    <source>
        <strain evidence="4">NBC_00093</strain>
    </source>
</reference>
<dbReference type="EMBL" id="CP108222">
    <property type="protein sequence ID" value="WTT21928.1"/>
    <property type="molecule type" value="Genomic_DNA"/>
</dbReference>